<dbReference type="PANTHER" id="PTHR43591:SF24">
    <property type="entry name" value="2-METHOXY-6-POLYPRENYL-1,4-BENZOQUINOL METHYLASE, MITOCHONDRIAL"/>
    <property type="match status" value="1"/>
</dbReference>
<dbReference type="GO" id="GO:0032259">
    <property type="term" value="P:methylation"/>
    <property type="evidence" value="ECO:0007669"/>
    <property type="project" value="UniProtKB-KW"/>
</dbReference>
<dbReference type="EC" id="2.1.1.-" evidence="2"/>
<dbReference type="GO" id="GO:0008757">
    <property type="term" value="F:S-adenosylmethionine-dependent methyltransferase activity"/>
    <property type="evidence" value="ECO:0007669"/>
    <property type="project" value="InterPro"/>
</dbReference>
<dbReference type="SUPFAM" id="SSF53335">
    <property type="entry name" value="S-adenosyl-L-methionine-dependent methyltransferases"/>
    <property type="match status" value="1"/>
</dbReference>
<keyword evidence="2" id="KW-0489">Methyltransferase</keyword>
<evidence type="ECO:0000259" key="1">
    <source>
        <dbReference type="Pfam" id="PF08241"/>
    </source>
</evidence>
<keyword evidence="2" id="KW-0808">Transferase</keyword>
<protein>
    <submittedName>
        <fullName evidence="2">Type 11 methyltransferase</fullName>
        <ecNumber evidence="2">2.1.1.-</ecNumber>
    </submittedName>
</protein>
<sequence>MPNFVAFDSTNAAQAHSWDGDNGDFWSKRAERFDQGMSNFHPELLRAAEICQDSTVLDIGCGAGQVTRDAARIAQRGSVLGLDLSSSLLEVARHLAVQEQVHNASFVQADAQVYDFADLRFDVALSRHGTMFFGDPHAAFVNITRALRPGGQLVQLVWQPVECNEGISTFRRISAGGRQLPPASSQGPNPFSLSDPDYVHRLLRGAGLDNIEMVEVSGPMYYGRDVDDAFDFVAAHNASAFAELDAVTRGQAVEALRGSIAEHLTDHGVFYDSAHWLIKAERCRDS</sequence>
<dbReference type="PANTHER" id="PTHR43591">
    <property type="entry name" value="METHYLTRANSFERASE"/>
    <property type="match status" value="1"/>
</dbReference>
<dbReference type="Gene3D" id="3.40.50.150">
    <property type="entry name" value="Vaccinia Virus protein VP39"/>
    <property type="match status" value="1"/>
</dbReference>
<name>A0AB38DJ77_9MYCO</name>
<feature type="domain" description="Methyltransferase type 11" evidence="1">
    <location>
        <begin position="57"/>
        <end position="154"/>
    </location>
</feature>
<dbReference type="CDD" id="cd02440">
    <property type="entry name" value="AdoMet_MTases"/>
    <property type="match status" value="1"/>
</dbReference>
<gene>
    <name evidence="2" type="primary">ycgJ_2</name>
    <name evidence="2" type="ORF">SAMEA2275630_03709</name>
</gene>
<dbReference type="InterPro" id="IPR013216">
    <property type="entry name" value="Methyltransf_11"/>
</dbReference>
<comment type="caution">
    <text evidence="2">The sequence shown here is derived from an EMBL/GenBank/DDBJ whole genome shotgun (WGS) entry which is preliminary data.</text>
</comment>
<dbReference type="Proteomes" id="UP000190366">
    <property type="component" value="Unassembled WGS sequence"/>
</dbReference>
<organism evidence="2 3">
    <name type="scientific">Mycobacteroides abscessus subsp. massiliense</name>
    <dbReference type="NCBI Taxonomy" id="1962118"/>
    <lineage>
        <taxon>Bacteria</taxon>
        <taxon>Bacillati</taxon>
        <taxon>Actinomycetota</taxon>
        <taxon>Actinomycetes</taxon>
        <taxon>Mycobacteriales</taxon>
        <taxon>Mycobacteriaceae</taxon>
        <taxon>Mycobacteroides</taxon>
        <taxon>Mycobacteroides abscessus</taxon>
    </lineage>
</organism>
<accession>A0AB38DJ77</accession>
<proteinExistence type="predicted"/>
<dbReference type="EMBL" id="FVQL01000001">
    <property type="protein sequence ID" value="SKZ13387.1"/>
    <property type="molecule type" value="Genomic_DNA"/>
</dbReference>
<dbReference type="RefSeq" id="WP_202910955.1">
    <property type="nucleotide sequence ID" value="NZ_CP065272.1"/>
</dbReference>
<evidence type="ECO:0000313" key="2">
    <source>
        <dbReference type="EMBL" id="SKZ13387.1"/>
    </source>
</evidence>
<dbReference type="Pfam" id="PF08241">
    <property type="entry name" value="Methyltransf_11"/>
    <property type="match status" value="1"/>
</dbReference>
<dbReference type="AlphaFoldDB" id="A0AB38DJ77"/>
<reference evidence="2 3" key="1">
    <citation type="submission" date="2016-11" db="EMBL/GenBank/DDBJ databases">
        <authorList>
            <consortium name="Pathogen Informatics"/>
        </authorList>
    </citation>
    <scope>NUCLEOTIDE SEQUENCE [LARGE SCALE GENOMIC DNA]</scope>
    <source>
        <strain evidence="2 3">1168</strain>
    </source>
</reference>
<evidence type="ECO:0000313" key="3">
    <source>
        <dbReference type="Proteomes" id="UP000190366"/>
    </source>
</evidence>
<dbReference type="InterPro" id="IPR029063">
    <property type="entry name" value="SAM-dependent_MTases_sf"/>
</dbReference>